<sequence length="87" mass="9921">MQEVEHPVHKVLLAADMWKVQCEETRQVKVKIDYVTGRTVTSEANVEAGTEWEALDFSQDTSGRGTSGYISFYENGEFVYGENLNWN</sequence>
<keyword evidence="2" id="KW-1185">Reference proteome</keyword>
<reference evidence="1" key="1">
    <citation type="submission" date="2020-07" db="EMBL/GenBank/DDBJ databases">
        <authorList>
            <person name="Tarantini F.S."/>
            <person name="Hong K.W."/>
            <person name="Chan K.G."/>
        </authorList>
    </citation>
    <scope>NUCLEOTIDE SEQUENCE</scope>
    <source>
        <strain evidence="1">32-07</strain>
    </source>
</reference>
<dbReference type="Proteomes" id="UP001049518">
    <property type="component" value="Chromosome"/>
</dbReference>
<proteinExistence type="predicted"/>
<protein>
    <submittedName>
        <fullName evidence="1">Uncharacterized protein</fullName>
    </submittedName>
</protein>
<dbReference type="EMBL" id="CP059572">
    <property type="protein sequence ID" value="QXJ23215.1"/>
    <property type="molecule type" value="Genomic_DNA"/>
</dbReference>
<organism evidence="1 2">
    <name type="scientific">Actinomadura graeca</name>
    <dbReference type="NCBI Taxonomy" id="2750812"/>
    <lineage>
        <taxon>Bacteria</taxon>
        <taxon>Bacillati</taxon>
        <taxon>Actinomycetota</taxon>
        <taxon>Actinomycetes</taxon>
        <taxon>Streptosporangiales</taxon>
        <taxon>Thermomonosporaceae</taxon>
        <taxon>Actinomadura</taxon>
    </lineage>
</organism>
<accession>A0ABX8QWI0</accession>
<name>A0ABX8QWI0_9ACTN</name>
<evidence type="ECO:0000313" key="1">
    <source>
        <dbReference type="EMBL" id="QXJ23215.1"/>
    </source>
</evidence>
<evidence type="ECO:0000313" key="2">
    <source>
        <dbReference type="Proteomes" id="UP001049518"/>
    </source>
</evidence>
<dbReference type="RefSeq" id="WP_231328895.1">
    <property type="nucleotide sequence ID" value="NZ_CP059572.1"/>
</dbReference>
<gene>
    <name evidence="1" type="ORF">AGRA3207_004344</name>
</gene>